<protein>
    <submittedName>
        <fullName evidence="3">SAM-dependent methyltransferase, MidA family</fullName>
    </submittedName>
</protein>
<dbReference type="Gene3D" id="3.40.50.12710">
    <property type="match status" value="1"/>
</dbReference>
<keyword evidence="1 3" id="KW-0489">Methyltransferase</keyword>
<dbReference type="Proteomes" id="UP000199409">
    <property type="component" value="Unassembled WGS sequence"/>
</dbReference>
<name>A0A1H3WV27_9BACT</name>
<evidence type="ECO:0000313" key="4">
    <source>
        <dbReference type="Proteomes" id="UP000199409"/>
    </source>
</evidence>
<dbReference type="SUPFAM" id="SSF53335">
    <property type="entry name" value="S-adenosyl-L-methionine-dependent methyltransferases"/>
    <property type="match status" value="1"/>
</dbReference>
<evidence type="ECO:0000256" key="2">
    <source>
        <dbReference type="ARBA" id="ARBA00022679"/>
    </source>
</evidence>
<dbReference type="GO" id="GO:0035243">
    <property type="term" value="F:protein-arginine omega-N symmetric methyltransferase activity"/>
    <property type="evidence" value="ECO:0007669"/>
    <property type="project" value="TreeGrafter"/>
</dbReference>
<sequence>MLHLQQRIAASAASAIPFAEFMEQALYHPDYGYYTAERTRIGKRGDFFTSSSVHSGFGRLIARQVEQMWQILGQGPFVIAEPGAGEGHLCLDILDALAQESPELYAQLEYRIIEISQDNRQRQRQTLETHFQAGRVAWCELEDLQGMQGCIISNELIDAFPVHLIEKHAEGLREVYVVNGENGFTEELRPVSSHLIAQYFQQIGIEPALGNRCEVNLAAADWMRRVATTLGRGFVLTIDYGYLAEELYAPYRHAGTLLCYYQHQTNENPYQRVGFQDITAHVDFTTLQSIGRQCGLDVLYFGQQYQFLLGLGFLEMLMEMESRETDPQKALALRMNLKTLILPEGGMGETFKVLIQGKDVAAPELLCARRIQDITMPSRPF</sequence>
<dbReference type="AlphaFoldDB" id="A0A1H3WV27"/>
<dbReference type="GO" id="GO:0032259">
    <property type="term" value="P:methylation"/>
    <property type="evidence" value="ECO:0007669"/>
    <property type="project" value="UniProtKB-KW"/>
</dbReference>
<dbReference type="InterPro" id="IPR038375">
    <property type="entry name" value="NDUFAF7_sf"/>
</dbReference>
<organism evidence="3 4">
    <name type="scientific">Desulfuromusa kysingii</name>
    <dbReference type="NCBI Taxonomy" id="37625"/>
    <lineage>
        <taxon>Bacteria</taxon>
        <taxon>Pseudomonadati</taxon>
        <taxon>Thermodesulfobacteriota</taxon>
        <taxon>Desulfuromonadia</taxon>
        <taxon>Desulfuromonadales</taxon>
        <taxon>Geopsychrobacteraceae</taxon>
        <taxon>Desulfuromusa</taxon>
    </lineage>
</organism>
<dbReference type="STRING" id="37625.SAMN05660420_00676"/>
<evidence type="ECO:0000256" key="1">
    <source>
        <dbReference type="ARBA" id="ARBA00022603"/>
    </source>
</evidence>
<dbReference type="InterPro" id="IPR029063">
    <property type="entry name" value="SAM-dependent_MTases_sf"/>
</dbReference>
<dbReference type="InterPro" id="IPR003788">
    <property type="entry name" value="NDUFAF7"/>
</dbReference>
<evidence type="ECO:0000313" key="3">
    <source>
        <dbReference type="EMBL" id="SDZ90601.1"/>
    </source>
</evidence>
<keyword evidence="2 3" id="KW-0808">Transferase</keyword>
<dbReference type="OrthoDB" id="9794208at2"/>
<gene>
    <name evidence="3" type="ORF">SAMN05660420_00676</name>
</gene>
<dbReference type="PANTHER" id="PTHR12049:SF7">
    <property type="entry name" value="PROTEIN ARGININE METHYLTRANSFERASE NDUFAF7, MITOCHONDRIAL"/>
    <property type="match status" value="1"/>
</dbReference>
<proteinExistence type="predicted"/>
<dbReference type="Pfam" id="PF02636">
    <property type="entry name" value="Methyltransf_28"/>
    <property type="match status" value="1"/>
</dbReference>
<accession>A0A1H3WV27</accession>
<dbReference type="PANTHER" id="PTHR12049">
    <property type="entry name" value="PROTEIN ARGININE METHYLTRANSFERASE NDUFAF7, MITOCHONDRIAL"/>
    <property type="match status" value="1"/>
</dbReference>
<reference evidence="3 4" key="1">
    <citation type="submission" date="2016-10" db="EMBL/GenBank/DDBJ databases">
        <authorList>
            <person name="de Groot N.N."/>
        </authorList>
    </citation>
    <scope>NUCLEOTIDE SEQUENCE [LARGE SCALE GENOMIC DNA]</scope>
    <source>
        <strain evidence="3 4">DSM 7343</strain>
    </source>
</reference>
<dbReference type="EMBL" id="FNQN01000002">
    <property type="protein sequence ID" value="SDZ90601.1"/>
    <property type="molecule type" value="Genomic_DNA"/>
</dbReference>
<keyword evidence="4" id="KW-1185">Reference proteome</keyword>